<evidence type="ECO:0000313" key="2">
    <source>
        <dbReference type="EMBL" id="VYU66969.1"/>
    </source>
</evidence>
<accession>A0A6N3GT04</accession>
<dbReference type="Pfam" id="PF00535">
    <property type="entry name" value="Glycos_transf_2"/>
    <property type="match status" value="1"/>
</dbReference>
<gene>
    <name evidence="2" type="ORF">ELLFYP34_00664</name>
</gene>
<dbReference type="EMBL" id="CACRTR010000023">
    <property type="protein sequence ID" value="VYU66969.1"/>
    <property type="molecule type" value="Genomic_DNA"/>
</dbReference>
<dbReference type="SUPFAM" id="SSF53448">
    <property type="entry name" value="Nucleotide-diphospho-sugar transferases"/>
    <property type="match status" value="1"/>
</dbReference>
<name>A0A6N3GT04_EUBLI</name>
<keyword evidence="2" id="KW-0808">Transferase</keyword>
<feature type="domain" description="Glycosyltransferase 2-like" evidence="1">
    <location>
        <begin position="43"/>
        <end position="135"/>
    </location>
</feature>
<reference evidence="2" key="1">
    <citation type="submission" date="2019-11" db="EMBL/GenBank/DDBJ databases">
        <authorList>
            <person name="Feng L."/>
        </authorList>
    </citation>
    <scope>NUCLEOTIDE SEQUENCE</scope>
    <source>
        <strain evidence="2">ElimosumLFYP34</strain>
    </source>
</reference>
<proteinExistence type="predicted"/>
<evidence type="ECO:0000259" key="1">
    <source>
        <dbReference type="Pfam" id="PF00535"/>
    </source>
</evidence>
<dbReference type="InterPro" id="IPR029044">
    <property type="entry name" value="Nucleotide-diphossugar_trans"/>
</dbReference>
<sequence>MNSEKKIQVLVSCMHQTDFSIIEKSNISTDAVIVNQCNCDSYDEVKKNNQQIKMVSVKERGLSKSRNKAIELADHQYCLLCDDDEVFENNYAEIILQGFDKNPEYDVLIFIVDCKNKKYKLKEKEIGYLSSLKVSSWQIAFKREKIIKYKIQFDENYGSGTERCFGEENIFLFDCLKNNLKIKFIPKKIGCVKQEKSEWFDGYNENYFLQKGYVTRRLLGSFFGFAYCHYFVFKKNNIYKKETNFLNAYKNIMKGYKEFGKLDE</sequence>
<dbReference type="CDD" id="cd00761">
    <property type="entry name" value="Glyco_tranf_GTA_type"/>
    <property type="match status" value="1"/>
</dbReference>
<dbReference type="Gene3D" id="3.90.550.10">
    <property type="entry name" value="Spore Coat Polysaccharide Biosynthesis Protein SpsA, Chain A"/>
    <property type="match status" value="1"/>
</dbReference>
<organism evidence="2">
    <name type="scientific">Eubacterium limosum</name>
    <dbReference type="NCBI Taxonomy" id="1736"/>
    <lineage>
        <taxon>Bacteria</taxon>
        <taxon>Bacillati</taxon>
        <taxon>Bacillota</taxon>
        <taxon>Clostridia</taxon>
        <taxon>Eubacteriales</taxon>
        <taxon>Eubacteriaceae</taxon>
        <taxon>Eubacterium</taxon>
    </lineage>
</organism>
<dbReference type="InterPro" id="IPR001173">
    <property type="entry name" value="Glyco_trans_2-like"/>
</dbReference>
<protein>
    <submittedName>
        <fullName evidence="2">Glycosyl transferase family 2</fullName>
    </submittedName>
</protein>
<dbReference type="GO" id="GO:0016740">
    <property type="term" value="F:transferase activity"/>
    <property type="evidence" value="ECO:0007669"/>
    <property type="project" value="UniProtKB-KW"/>
</dbReference>
<dbReference type="AlphaFoldDB" id="A0A6N3GT04"/>